<keyword evidence="3" id="KW-0134">Cell wall</keyword>
<reference evidence="10" key="1">
    <citation type="submission" date="2023-07" db="EMBL/GenBank/DDBJ databases">
        <title>A chromosome-level genome assembly of Lolium multiflorum.</title>
        <authorList>
            <person name="Chen Y."/>
            <person name="Copetti D."/>
            <person name="Kolliker R."/>
            <person name="Studer B."/>
        </authorList>
    </citation>
    <scope>NUCLEOTIDE SEQUENCE</scope>
    <source>
        <strain evidence="10">02402/16</strain>
        <tissue evidence="10">Leaf</tissue>
    </source>
</reference>
<dbReference type="Pfam" id="PF00295">
    <property type="entry name" value="Glyco_hydro_28"/>
    <property type="match status" value="2"/>
</dbReference>
<keyword evidence="5 8" id="KW-0378">Hydrolase</keyword>
<dbReference type="AlphaFoldDB" id="A0AAD8X0N2"/>
<keyword evidence="9" id="KW-0812">Transmembrane</keyword>
<evidence type="ECO:0000256" key="2">
    <source>
        <dbReference type="ARBA" id="ARBA00008834"/>
    </source>
</evidence>
<keyword evidence="11" id="KW-1185">Reference proteome</keyword>
<dbReference type="EMBL" id="JAUUTY010000001">
    <property type="protein sequence ID" value="KAK1692131.1"/>
    <property type="molecule type" value="Genomic_DNA"/>
</dbReference>
<evidence type="ECO:0000256" key="8">
    <source>
        <dbReference type="RuleBase" id="RU361169"/>
    </source>
</evidence>
<dbReference type="GO" id="GO:0071555">
    <property type="term" value="P:cell wall organization"/>
    <property type="evidence" value="ECO:0007669"/>
    <property type="project" value="UniProtKB-KW"/>
</dbReference>
<evidence type="ECO:0000256" key="1">
    <source>
        <dbReference type="ARBA" id="ARBA00004191"/>
    </source>
</evidence>
<protein>
    <submittedName>
        <fullName evidence="10">Uncharacterized protein</fullName>
    </submittedName>
</protein>
<evidence type="ECO:0000313" key="11">
    <source>
        <dbReference type="Proteomes" id="UP001231189"/>
    </source>
</evidence>
<evidence type="ECO:0000256" key="5">
    <source>
        <dbReference type="ARBA" id="ARBA00022801"/>
    </source>
</evidence>
<dbReference type="SUPFAM" id="SSF51126">
    <property type="entry name" value="Pectin lyase-like"/>
    <property type="match status" value="1"/>
</dbReference>
<evidence type="ECO:0000256" key="3">
    <source>
        <dbReference type="ARBA" id="ARBA00022512"/>
    </source>
</evidence>
<dbReference type="InterPro" id="IPR012334">
    <property type="entry name" value="Pectin_lyas_fold"/>
</dbReference>
<name>A0AAD8X0N2_LOLMU</name>
<keyword evidence="7" id="KW-0961">Cell wall biogenesis/degradation</keyword>
<evidence type="ECO:0000256" key="4">
    <source>
        <dbReference type="ARBA" id="ARBA00022525"/>
    </source>
</evidence>
<sequence>MAAWKVACGASGTVTLMILLGTYYIGPTQFHGPRKASALTFLLQLGQGIVSWPFNKCPIRKNRKVLPTNTVVRDITSVNNKFFHIALLQNNNMKMINLRISAPENSPNMDGIHTEHSTGVVIADTRISAHRRWLHLHRPGERQHRPRPLRPGPWHERRQLWTLLRRGRCHPHPHQGYMTFEGTMNGVRIKTWENSPPRAPSRTWCTFKNMVMKDVQNPSIIDQNYCPYYNCEHKYVSGVTIKDITFKNIKGT</sequence>
<dbReference type="GO" id="GO:0005975">
    <property type="term" value="P:carbohydrate metabolic process"/>
    <property type="evidence" value="ECO:0007669"/>
    <property type="project" value="InterPro"/>
</dbReference>
<dbReference type="GO" id="GO:0004650">
    <property type="term" value="F:polygalacturonase activity"/>
    <property type="evidence" value="ECO:0007669"/>
    <property type="project" value="InterPro"/>
</dbReference>
<dbReference type="InterPro" id="IPR000743">
    <property type="entry name" value="Glyco_hydro_28"/>
</dbReference>
<keyword evidence="9" id="KW-1133">Transmembrane helix</keyword>
<keyword evidence="4" id="KW-0964">Secreted</keyword>
<organism evidence="10 11">
    <name type="scientific">Lolium multiflorum</name>
    <name type="common">Italian ryegrass</name>
    <name type="synonym">Lolium perenne subsp. multiflorum</name>
    <dbReference type="NCBI Taxonomy" id="4521"/>
    <lineage>
        <taxon>Eukaryota</taxon>
        <taxon>Viridiplantae</taxon>
        <taxon>Streptophyta</taxon>
        <taxon>Embryophyta</taxon>
        <taxon>Tracheophyta</taxon>
        <taxon>Spermatophyta</taxon>
        <taxon>Magnoliopsida</taxon>
        <taxon>Liliopsida</taxon>
        <taxon>Poales</taxon>
        <taxon>Poaceae</taxon>
        <taxon>BOP clade</taxon>
        <taxon>Pooideae</taxon>
        <taxon>Poodae</taxon>
        <taxon>Poeae</taxon>
        <taxon>Poeae Chloroplast Group 2 (Poeae type)</taxon>
        <taxon>Loliodinae</taxon>
        <taxon>Loliinae</taxon>
        <taxon>Lolium</taxon>
    </lineage>
</organism>
<dbReference type="PANTHER" id="PTHR31375">
    <property type="match status" value="1"/>
</dbReference>
<dbReference type="Gene3D" id="2.160.20.10">
    <property type="entry name" value="Single-stranded right-handed beta-helix, Pectin lyase-like"/>
    <property type="match status" value="2"/>
</dbReference>
<evidence type="ECO:0000256" key="6">
    <source>
        <dbReference type="ARBA" id="ARBA00023295"/>
    </source>
</evidence>
<gene>
    <name evidence="10" type="ORF">QYE76_008828</name>
</gene>
<proteinExistence type="inferred from homology"/>
<dbReference type="InterPro" id="IPR011050">
    <property type="entry name" value="Pectin_lyase_fold/virulence"/>
</dbReference>
<feature type="transmembrane region" description="Helical" evidence="9">
    <location>
        <begin position="7"/>
        <end position="25"/>
    </location>
</feature>
<evidence type="ECO:0000256" key="9">
    <source>
        <dbReference type="SAM" id="Phobius"/>
    </source>
</evidence>
<accession>A0AAD8X0N2</accession>
<dbReference type="Proteomes" id="UP001231189">
    <property type="component" value="Unassembled WGS sequence"/>
</dbReference>
<keyword evidence="9" id="KW-0472">Membrane</keyword>
<evidence type="ECO:0000313" key="10">
    <source>
        <dbReference type="EMBL" id="KAK1692131.1"/>
    </source>
</evidence>
<comment type="similarity">
    <text evidence="2 8">Belongs to the glycosyl hydrolase 28 family.</text>
</comment>
<comment type="caution">
    <text evidence="10">The sequence shown here is derived from an EMBL/GenBank/DDBJ whole genome shotgun (WGS) entry which is preliminary data.</text>
</comment>
<evidence type="ECO:0000256" key="7">
    <source>
        <dbReference type="ARBA" id="ARBA00023316"/>
    </source>
</evidence>
<keyword evidence="6 8" id="KW-0326">Glycosidase</keyword>
<comment type="subcellular location">
    <subcellularLocation>
        <location evidence="1">Secreted</location>
        <location evidence="1">Cell wall</location>
    </subcellularLocation>
</comment>